<feature type="region of interest" description="Disordered" evidence="1">
    <location>
        <begin position="71"/>
        <end position="96"/>
    </location>
</feature>
<organism evidence="2 3">
    <name type="scientific">Araneus ventricosus</name>
    <name type="common">Orbweaver spider</name>
    <name type="synonym">Epeira ventricosa</name>
    <dbReference type="NCBI Taxonomy" id="182803"/>
    <lineage>
        <taxon>Eukaryota</taxon>
        <taxon>Metazoa</taxon>
        <taxon>Ecdysozoa</taxon>
        <taxon>Arthropoda</taxon>
        <taxon>Chelicerata</taxon>
        <taxon>Arachnida</taxon>
        <taxon>Araneae</taxon>
        <taxon>Araneomorphae</taxon>
        <taxon>Entelegynae</taxon>
        <taxon>Araneoidea</taxon>
        <taxon>Araneidae</taxon>
        <taxon>Araneus</taxon>
    </lineage>
</organism>
<evidence type="ECO:0000313" key="2">
    <source>
        <dbReference type="EMBL" id="GBL92614.1"/>
    </source>
</evidence>
<dbReference type="Proteomes" id="UP000499080">
    <property type="component" value="Unassembled WGS sequence"/>
</dbReference>
<reference evidence="2 3" key="1">
    <citation type="journal article" date="2019" name="Sci. Rep.">
        <title>Orb-weaving spider Araneus ventricosus genome elucidates the spidroin gene catalogue.</title>
        <authorList>
            <person name="Kono N."/>
            <person name="Nakamura H."/>
            <person name="Ohtoshi R."/>
            <person name="Moran D.A.P."/>
            <person name="Shinohara A."/>
            <person name="Yoshida Y."/>
            <person name="Fujiwara M."/>
            <person name="Mori M."/>
            <person name="Tomita M."/>
            <person name="Arakawa K."/>
        </authorList>
    </citation>
    <scope>NUCLEOTIDE SEQUENCE [LARGE SCALE GENOMIC DNA]</scope>
</reference>
<sequence length="137" mass="16238">MEQRVEAEDDDWIEDEEDNEKKKRKIKSSRRKFFFKYFFFVKGEKIHVCKCFYLGTLSISQNPVYTVHSTKNIETNTPTQDQRGKNGNSRRVPKGDPVLVREHMKSFPVVESHYRRAHTKRKYLVSHLSIVPPSVLH</sequence>
<evidence type="ECO:0000256" key="1">
    <source>
        <dbReference type="SAM" id="MobiDB-lite"/>
    </source>
</evidence>
<dbReference type="OrthoDB" id="533763at2759"/>
<name>A0A4Y2BN47_ARAVE</name>
<evidence type="ECO:0000313" key="3">
    <source>
        <dbReference type="Proteomes" id="UP000499080"/>
    </source>
</evidence>
<gene>
    <name evidence="2" type="ORF">AVEN_123788_1</name>
</gene>
<dbReference type="PANTHER" id="PTHR10773">
    <property type="entry name" value="DNA-DIRECTED RNA POLYMERASES I, II, AND III SUBUNIT RPABC2"/>
    <property type="match status" value="1"/>
</dbReference>
<comment type="caution">
    <text evidence="2">The sequence shown here is derived from an EMBL/GenBank/DDBJ whole genome shotgun (WGS) entry which is preliminary data.</text>
</comment>
<dbReference type="AlphaFoldDB" id="A0A4Y2BN47"/>
<feature type="region of interest" description="Disordered" evidence="1">
    <location>
        <begin position="1"/>
        <end position="21"/>
    </location>
</feature>
<dbReference type="PANTHER" id="PTHR10773:SF19">
    <property type="match status" value="1"/>
</dbReference>
<proteinExistence type="predicted"/>
<dbReference type="EMBL" id="BGPR01000087">
    <property type="protein sequence ID" value="GBL92614.1"/>
    <property type="molecule type" value="Genomic_DNA"/>
</dbReference>
<keyword evidence="3" id="KW-1185">Reference proteome</keyword>
<feature type="compositionally biased region" description="Acidic residues" evidence="1">
    <location>
        <begin position="7"/>
        <end position="18"/>
    </location>
</feature>
<accession>A0A4Y2BN47</accession>
<protein>
    <submittedName>
        <fullName evidence="2">Uncharacterized protein</fullName>
    </submittedName>
</protein>
<feature type="compositionally biased region" description="Polar residues" evidence="1">
    <location>
        <begin position="71"/>
        <end position="89"/>
    </location>
</feature>